<dbReference type="EMBL" id="JAYKXN010000006">
    <property type="protein sequence ID" value="KAK7280718.1"/>
    <property type="molecule type" value="Genomic_DNA"/>
</dbReference>
<accession>A0AAN9IH57</accession>
<keyword evidence="2" id="KW-1185">Reference proteome</keyword>
<comment type="caution">
    <text evidence="1">The sequence shown here is derived from an EMBL/GenBank/DDBJ whole genome shotgun (WGS) entry which is preliminary data.</text>
</comment>
<protein>
    <submittedName>
        <fullName evidence="1">Uncharacterized protein</fullName>
    </submittedName>
</protein>
<sequence length="76" mass="8842">MIKLGSNRDRTDNIKEFIRASHLTDSQFNRSDRLNWFDFYNNEAQGLALAFKLKETQTRTCFVNTTSLFVCSVSKT</sequence>
<gene>
    <name evidence="1" type="ORF">RJT34_25785</name>
</gene>
<proteinExistence type="predicted"/>
<dbReference type="AlphaFoldDB" id="A0AAN9IH57"/>
<name>A0AAN9IH57_CLITE</name>
<organism evidence="1 2">
    <name type="scientific">Clitoria ternatea</name>
    <name type="common">Butterfly pea</name>
    <dbReference type="NCBI Taxonomy" id="43366"/>
    <lineage>
        <taxon>Eukaryota</taxon>
        <taxon>Viridiplantae</taxon>
        <taxon>Streptophyta</taxon>
        <taxon>Embryophyta</taxon>
        <taxon>Tracheophyta</taxon>
        <taxon>Spermatophyta</taxon>
        <taxon>Magnoliopsida</taxon>
        <taxon>eudicotyledons</taxon>
        <taxon>Gunneridae</taxon>
        <taxon>Pentapetalae</taxon>
        <taxon>rosids</taxon>
        <taxon>fabids</taxon>
        <taxon>Fabales</taxon>
        <taxon>Fabaceae</taxon>
        <taxon>Papilionoideae</taxon>
        <taxon>50 kb inversion clade</taxon>
        <taxon>NPAAA clade</taxon>
        <taxon>indigoferoid/millettioid clade</taxon>
        <taxon>Phaseoleae</taxon>
        <taxon>Clitoria</taxon>
    </lineage>
</organism>
<evidence type="ECO:0000313" key="1">
    <source>
        <dbReference type="EMBL" id="KAK7280718.1"/>
    </source>
</evidence>
<dbReference type="Proteomes" id="UP001359559">
    <property type="component" value="Unassembled WGS sequence"/>
</dbReference>
<evidence type="ECO:0000313" key="2">
    <source>
        <dbReference type="Proteomes" id="UP001359559"/>
    </source>
</evidence>
<reference evidence="1 2" key="1">
    <citation type="submission" date="2024-01" db="EMBL/GenBank/DDBJ databases">
        <title>The genomes of 5 underutilized Papilionoideae crops provide insights into root nodulation and disease resistance.</title>
        <authorList>
            <person name="Yuan L."/>
        </authorList>
    </citation>
    <scope>NUCLEOTIDE SEQUENCE [LARGE SCALE GENOMIC DNA]</scope>
    <source>
        <strain evidence="1">LY-2023</strain>
        <tissue evidence="1">Leaf</tissue>
    </source>
</reference>